<feature type="binding site" evidence="8">
    <location>
        <position position="87"/>
    </location>
    <ligand>
        <name>Zn(2+)</name>
        <dbReference type="ChEBI" id="CHEBI:29105"/>
        <label>1</label>
    </ligand>
</feature>
<evidence type="ECO:0000256" key="4">
    <source>
        <dbReference type="ARBA" id="ARBA00022801"/>
    </source>
</evidence>
<keyword evidence="1 8" id="KW-0963">Cytoplasm</keyword>
<proteinExistence type="inferred from homology"/>
<feature type="binding site" evidence="8">
    <location>
        <position position="145"/>
    </location>
    <ligand>
        <name>Zn(2+)</name>
        <dbReference type="ChEBI" id="CHEBI:29105"/>
        <label>1</label>
    </ligand>
</feature>
<gene>
    <name evidence="8" type="primary">lysK</name>
    <name evidence="9" type="ORF">AVDCRST_MAG86-3761</name>
</gene>
<dbReference type="GO" id="GO:0016811">
    <property type="term" value="F:hydrolase activity, acting on carbon-nitrogen (but not peptide) bonds, in linear amides"/>
    <property type="evidence" value="ECO:0007669"/>
    <property type="project" value="UniProtKB-UniRule"/>
</dbReference>
<dbReference type="InterPro" id="IPR002933">
    <property type="entry name" value="Peptidase_M20"/>
</dbReference>
<dbReference type="AlphaFoldDB" id="A0A6J4VRM3"/>
<keyword evidence="3 8" id="KW-0479">Metal-binding</keyword>
<feature type="binding site" evidence="8">
    <location>
        <position position="87"/>
    </location>
    <ligand>
        <name>Zn(2+)</name>
        <dbReference type="ChEBI" id="CHEBI:29105"/>
        <label>2</label>
    </ligand>
</feature>
<keyword evidence="7 8" id="KW-0170">Cobalt</keyword>
<dbReference type="InterPro" id="IPR050072">
    <property type="entry name" value="Peptidase_M20A"/>
</dbReference>
<accession>A0A6J4VRM3</accession>
<dbReference type="Gene3D" id="3.30.70.360">
    <property type="match status" value="1"/>
</dbReference>
<dbReference type="GO" id="GO:0019878">
    <property type="term" value="P:lysine biosynthetic process via aminoadipic acid"/>
    <property type="evidence" value="ECO:0007669"/>
    <property type="project" value="UniProtKB-UniRule"/>
</dbReference>
<dbReference type="PANTHER" id="PTHR43808">
    <property type="entry name" value="ACETYLORNITHINE DEACETYLASE"/>
    <property type="match status" value="1"/>
</dbReference>
<keyword evidence="5 8" id="KW-0862">Zinc</keyword>
<dbReference type="GO" id="GO:0005737">
    <property type="term" value="C:cytoplasm"/>
    <property type="evidence" value="ECO:0007669"/>
    <property type="project" value="UniProtKB-SubCell"/>
</dbReference>
<dbReference type="PANTHER" id="PTHR43808:SF28">
    <property type="entry name" value="[LYSW]-LYSINE_[LYSW]-ORNITHINE HYDROLASE"/>
    <property type="match status" value="1"/>
</dbReference>
<feature type="active site" evidence="8">
    <location>
        <position position="65"/>
    </location>
</feature>
<dbReference type="SUPFAM" id="SSF53187">
    <property type="entry name" value="Zn-dependent exopeptidases"/>
    <property type="match status" value="1"/>
</dbReference>
<dbReference type="NCBIfam" id="TIGR01902">
    <property type="entry name" value="dapE-lys-deAc"/>
    <property type="match status" value="1"/>
</dbReference>
<organism evidence="9">
    <name type="scientific">uncultured Truepera sp</name>
    <dbReference type="NCBI Taxonomy" id="543023"/>
    <lineage>
        <taxon>Bacteria</taxon>
        <taxon>Thermotogati</taxon>
        <taxon>Deinococcota</taxon>
        <taxon>Deinococci</taxon>
        <taxon>Trueperales</taxon>
        <taxon>Trueperaceae</taxon>
        <taxon>Truepera</taxon>
        <taxon>environmental samples</taxon>
    </lineage>
</organism>
<evidence type="ECO:0000256" key="5">
    <source>
        <dbReference type="ARBA" id="ARBA00022833"/>
    </source>
</evidence>
<comment type="subcellular location">
    <subcellularLocation>
        <location evidence="8">Cytoplasm</location>
    </subcellularLocation>
</comment>
<sequence length="361" mass="37553">MIDAATLLERTLTISSPSGSEVGVAHFLVSQMGAFCDEAFVDAAGNAVGRIGTGPVGVYVLGHIDTVPGDIPVRVEGGALYGRGAVDAKGPFCAAVAAAASLSDAVKDALTLTLIGAVEEEAPTSKGARYALLTYPKPDFVIVGEPSGWDALTLGYKGRLVLKLSLEKPNFHSAGDDTTAAEDAVTCWGRVKAWAEGVSGTGFDRVQAALQSLNTDSDGLTQRAQAVIGLRLPPAWPPERAEGELLAALGSGFPGLRAEVLGREQPYRGPKDTALTRAFRVAIRAAGGVPRFKLKTGTADMNVVAPHWNVPMLAYGPGDSALDHTPHEHVELAELERAVGVLAATFEGLAFAPHVRANRSG</sequence>
<dbReference type="GO" id="GO:0008270">
    <property type="term" value="F:zinc ion binding"/>
    <property type="evidence" value="ECO:0007669"/>
    <property type="project" value="UniProtKB-UniRule"/>
</dbReference>
<dbReference type="UniPathway" id="UPA00033">
    <property type="reaction ID" value="UER00039"/>
</dbReference>
<dbReference type="HAMAP" id="MF_01120">
    <property type="entry name" value="LysK"/>
    <property type="match status" value="1"/>
</dbReference>
<keyword evidence="6 8" id="KW-0457">Lysine biosynthesis</keyword>
<dbReference type="PROSITE" id="PS00758">
    <property type="entry name" value="ARGE_DAPE_CPG2_1"/>
    <property type="match status" value="1"/>
</dbReference>
<comment type="pathway">
    <text evidence="8">Amino-acid biosynthesis; L-lysine biosynthesis via AAA pathway; L-lysine from L-alpha-aminoadipate (Thermus route): step 5/5.</text>
</comment>
<dbReference type="NCBIfam" id="NF003367">
    <property type="entry name" value="PRK04443.1"/>
    <property type="match status" value="1"/>
</dbReference>
<feature type="binding site" evidence="8">
    <location>
        <position position="63"/>
    </location>
    <ligand>
        <name>Zn(2+)</name>
        <dbReference type="ChEBI" id="CHEBI:29105"/>
        <label>1</label>
    </ligand>
</feature>
<comment type="function">
    <text evidence="8">Catalyzes the release of L-lysine from [LysW]-gamma-L-lysine.</text>
</comment>
<protein>
    <recommendedName>
        <fullName evidence="8">[LysW]-lysine hydrolase</fullName>
        <ecNumber evidence="8">3.5.1.130</ecNumber>
    </recommendedName>
</protein>
<keyword evidence="4 8" id="KW-0378">Hydrolase</keyword>
<feature type="active site" description="Proton acceptor" evidence="8">
    <location>
        <position position="120"/>
    </location>
</feature>
<evidence type="ECO:0000256" key="1">
    <source>
        <dbReference type="ARBA" id="ARBA00022490"/>
    </source>
</evidence>
<keyword evidence="2 8" id="KW-0028">Amino-acid biosynthesis</keyword>
<reference evidence="9" key="1">
    <citation type="submission" date="2020-02" db="EMBL/GenBank/DDBJ databases">
        <authorList>
            <person name="Meier V. D."/>
        </authorList>
    </citation>
    <scope>NUCLEOTIDE SEQUENCE</scope>
    <source>
        <strain evidence="9">AVDCRST_MAG86</strain>
    </source>
</reference>
<comment type="catalytic activity">
    <reaction evidence="8">
        <text>[amino-group carrier protein]-C-terminal-gamma-(L-lysyl)-L-glutamate + H2O = [amino-group carrier protein]-C-terminal-L-glutamate + L-lysine</text>
        <dbReference type="Rhea" id="RHEA:48684"/>
        <dbReference type="Rhea" id="RHEA-COMP:9693"/>
        <dbReference type="Rhea" id="RHEA-COMP:9715"/>
        <dbReference type="ChEBI" id="CHEBI:15377"/>
        <dbReference type="ChEBI" id="CHEBI:32551"/>
        <dbReference type="ChEBI" id="CHEBI:78525"/>
        <dbReference type="ChEBI" id="CHEBI:78526"/>
        <dbReference type="EC" id="3.5.1.130"/>
    </reaction>
</comment>
<dbReference type="GO" id="GO:0050897">
    <property type="term" value="F:cobalt ion binding"/>
    <property type="evidence" value="ECO:0007669"/>
    <property type="project" value="UniProtKB-UniRule"/>
</dbReference>
<feature type="binding site" evidence="8">
    <location>
        <position position="324"/>
    </location>
    <ligand>
        <name>Zn(2+)</name>
        <dbReference type="ChEBI" id="CHEBI:29105"/>
        <label>2</label>
    </ligand>
</feature>
<feature type="binding site" evidence="8">
    <location>
        <position position="121"/>
    </location>
    <ligand>
        <name>Zn(2+)</name>
        <dbReference type="ChEBI" id="CHEBI:29105"/>
        <label>2</label>
    </ligand>
</feature>
<dbReference type="EMBL" id="CADCWP010000316">
    <property type="protein sequence ID" value="CAA9585900.1"/>
    <property type="molecule type" value="Genomic_DNA"/>
</dbReference>
<evidence type="ECO:0000313" key="9">
    <source>
        <dbReference type="EMBL" id="CAA9585900.1"/>
    </source>
</evidence>
<evidence type="ECO:0000256" key="8">
    <source>
        <dbReference type="HAMAP-Rule" id="MF_01120"/>
    </source>
</evidence>
<dbReference type="InterPro" id="IPR001261">
    <property type="entry name" value="ArgE/DapE_CS"/>
</dbReference>
<evidence type="ECO:0000256" key="2">
    <source>
        <dbReference type="ARBA" id="ARBA00022605"/>
    </source>
</evidence>
<dbReference type="InterPro" id="IPR010175">
    <property type="entry name" value="LysK"/>
</dbReference>
<dbReference type="Pfam" id="PF01546">
    <property type="entry name" value="Peptidase_M20"/>
    <property type="match status" value="1"/>
</dbReference>
<comment type="similarity">
    <text evidence="8">Belongs to the peptidase M20A family. LysK subfamily.</text>
</comment>
<dbReference type="EC" id="3.5.1.130" evidence="8"/>
<evidence type="ECO:0000256" key="6">
    <source>
        <dbReference type="ARBA" id="ARBA00023154"/>
    </source>
</evidence>
<dbReference type="Gene3D" id="3.40.630.10">
    <property type="entry name" value="Zn peptidases"/>
    <property type="match status" value="2"/>
</dbReference>
<evidence type="ECO:0000256" key="7">
    <source>
        <dbReference type="ARBA" id="ARBA00023285"/>
    </source>
</evidence>
<name>A0A6J4VRM3_9DEIN</name>
<evidence type="ECO:0000256" key="3">
    <source>
        <dbReference type="ARBA" id="ARBA00022723"/>
    </source>
</evidence>
<comment type="cofactor">
    <cofactor evidence="8">
        <name>Zn(2+)</name>
        <dbReference type="ChEBI" id="CHEBI:29105"/>
    </cofactor>
    <cofactor evidence="8">
        <name>Co(2+)</name>
        <dbReference type="ChEBI" id="CHEBI:48828"/>
    </cofactor>
    <text evidence="8">Binds 2 Zn(2+) or Co(2+) ions per subunit.</text>
</comment>